<dbReference type="EMBL" id="JBHTCF010000003">
    <property type="protein sequence ID" value="MFC7304596.1"/>
    <property type="molecule type" value="Genomic_DNA"/>
</dbReference>
<reference evidence="4" key="1">
    <citation type="journal article" date="2019" name="Int. J. Syst. Evol. Microbiol.">
        <title>The Global Catalogue of Microorganisms (GCM) 10K type strain sequencing project: providing services to taxonomists for standard genome sequencing and annotation.</title>
        <authorList>
            <consortium name="The Broad Institute Genomics Platform"/>
            <consortium name="The Broad Institute Genome Sequencing Center for Infectious Disease"/>
            <person name="Wu L."/>
            <person name="Ma J."/>
        </authorList>
    </citation>
    <scope>NUCLEOTIDE SEQUENCE [LARGE SCALE GENOMIC DNA]</scope>
    <source>
        <strain evidence="4">SYNS20</strain>
    </source>
</reference>
<keyword evidence="2" id="KW-0472">Membrane</keyword>
<proteinExistence type="predicted"/>
<evidence type="ECO:0000313" key="3">
    <source>
        <dbReference type="EMBL" id="MFC7304596.1"/>
    </source>
</evidence>
<dbReference type="RefSeq" id="WP_381829149.1">
    <property type="nucleotide sequence ID" value="NZ_JBHTCF010000003.1"/>
</dbReference>
<accession>A0ABW2JG93</accession>
<keyword evidence="2" id="KW-0812">Transmembrane</keyword>
<gene>
    <name evidence="3" type="ORF">ACFQVC_10260</name>
</gene>
<feature type="region of interest" description="Disordered" evidence="1">
    <location>
        <begin position="93"/>
        <end position="121"/>
    </location>
</feature>
<keyword evidence="4" id="KW-1185">Reference proteome</keyword>
<comment type="caution">
    <text evidence="3">The sequence shown here is derived from an EMBL/GenBank/DDBJ whole genome shotgun (WGS) entry which is preliminary data.</text>
</comment>
<feature type="compositionally biased region" description="Low complexity" evidence="1">
    <location>
        <begin position="99"/>
        <end position="114"/>
    </location>
</feature>
<evidence type="ECO:0000313" key="4">
    <source>
        <dbReference type="Proteomes" id="UP001596523"/>
    </source>
</evidence>
<feature type="transmembrane region" description="Helical" evidence="2">
    <location>
        <begin position="12"/>
        <end position="32"/>
    </location>
</feature>
<keyword evidence="2" id="KW-1133">Transmembrane helix</keyword>
<dbReference type="Proteomes" id="UP001596523">
    <property type="component" value="Unassembled WGS sequence"/>
</dbReference>
<feature type="transmembrane region" description="Helical" evidence="2">
    <location>
        <begin position="44"/>
        <end position="62"/>
    </location>
</feature>
<name>A0ABW2JG93_9ACTN</name>
<evidence type="ECO:0000256" key="2">
    <source>
        <dbReference type="SAM" id="Phobius"/>
    </source>
</evidence>
<evidence type="ECO:0000256" key="1">
    <source>
        <dbReference type="SAM" id="MobiDB-lite"/>
    </source>
</evidence>
<sequence length="143" mass="13678">MTGNTGTARVVVWSVAVLCGIVSVGLVVLVAVRDLDTGDRAASIVGAVAGLAGLAVSVYFGLRPDAGGGAAVRASGRGATAVRGNVVGNAFGARSKVSGRPSGGTPAAAPGEGPVSARGRGAFAADGEVAGNAFGEDSEVDGR</sequence>
<protein>
    <submittedName>
        <fullName evidence="3">Uncharacterized protein</fullName>
    </submittedName>
</protein>
<organism evidence="3 4">
    <name type="scientific">Streptomyces monticola</name>
    <dbReference type="NCBI Taxonomy" id="2666263"/>
    <lineage>
        <taxon>Bacteria</taxon>
        <taxon>Bacillati</taxon>
        <taxon>Actinomycetota</taxon>
        <taxon>Actinomycetes</taxon>
        <taxon>Kitasatosporales</taxon>
        <taxon>Streptomycetaceae</taxon>
        <taxon>Streptomyces</taxon>
    </lineage>
</organism>